<evidence type="ECO:0000256" key="3">
    <source>
        <dbReference type="ARBA" id="ARBA00023110"/>
    </source>
</evidence>
<evidence type="ECO:0000256" key="1">
    <source>
        <dbReference type="ARBA" id="ARBA00000971"/>
    </source>
</evidence>
<organism evidence="9 10">
    <name type="scientific">Sedimenticola selenatireducens</name>
    <dbReference type="NCBI Taxonomy" id="191960"/>
    <lineage>
        <taxon>Bacteria</taxon>
        <taxon>Pseudomonadati</taxon>
        <taxon>Pseudomonadota</taxon>
        <taxon>Gammaproteobacteria</taxon>
        <taxon>Chromatiales</taxon>
        <taxon>Sedimenticolaceae</taxon>
        <taxon>Sedimenticola</taxon>
    </lineage>
</organism>
<evidence type="ECO:0000256" key="7">
    <source>
        <dbReference type="SAM" id="SignalP"/>
    </source>
</evidence>
<protein>
    <recommendedName>
        <fullName evidence="6">Peptidyl-prolyl cis-trans isomerase</fullName>
        <ecNumber evidence="6">5.2.1.8</ecNumber>
    </recommendedName>
</protein>
<dbReference type="PROSITE" id="PS50059">
    <property type="entry name" value="FKBP_PPIASE"/>
    <property type="match status" value="1"/>
</dbReference>
<dbReference type="GO" id="GO:0006457">
    <property type="term" value="P:protein folding"/>
    <property type="evidence" value="ECO:0007669"/>
    <property type="project" value="InterPro"/>
</dbReference>
<comment type="catalytic activity">
    <reaction evidence="1 5 6">
        <text>[protein]-peptidylproline (omega=180) = [protein]-peptidylproline (omega=0)</text>
        <dbReference type="Rhea" id="RHEA:16237"/>
        <dbReference type="Rhea" id="RHEA-COMP:10747"/>
        <dbReference type="Rhea" id="RHEA-COMP:10748"/>
        <dbReference type="ChEBI" id="CHEBI:83833"/>
        <dbReference type="ChEBI" id="CHEBI:83834"/>
        <dbReference type="EC" id="5.2.1.8"/>
    </reaction>
</comment>
<accession>A0A2N6CSK7</accession>
<dbReference type="EMBL" id="PKUN01000028">
    <property type="protein sequence ID" value="PLX60074.1"/>
    <property type="molecule type" value="Genomic_DNA"/>
</dbReference>
<dbReference type="GO" id="GO:0003755">
    <property type="term" value="F:peptidyl-prolyl cis-trans isomerase activity"/>
    <property type="evidence" value="ECO:0007669"/>
    <property type="project" value="UniProtKB-UniRule"/>
</dbReference>
<dbReference type="SUPFAM" id="SSF54534">
    <property type="entry name" value="FKBP-like"/>
    <property type="match status" value="1"/>
</dbReference>
<dbReference type="InterPro" id="IPR036944">
    <property type="entry name" value="PPIase_FKBP_N_sf"/>
</dbReference>
<feature type="domain" description="PPIase FKBP-type" evidence="8">
    <location>
        <begin position="139"/>
        <end position="225"/>
    </location>
</feature>
<evidence type="ECO:0000256" key="4">
    <source>
        <dbReference type="ARBA" id="ARBA00023235"/>
    </source>
</evidence>
<keyword evidence="3 5" id="KW-0697">Rotamase</keyword>
<dbReference type="EC" id="5.2.1.8" evidence="6"/>
<feature type="chain" id="PRO_5014717357" description="Peptidyl-prolyl cis-trans isomerase" evidence="7">
    <location>
        <begin position="24"/>
        <end position="236"/>
    </location>
</feature>
<dbReference type="InterPro" id="IPR000774">
    <property type="entry name" value="PPIase_FKBP_N"/>
</dbReference>
<dbReference type="STRING" id="1111735.GCA_000428045_01889"/>
<comment type="caution">
    <text evidence="9">The sequence shown here is derived from an EMBL/GenBank/DDBJ whole genome shotgun (WGS) entry which is preliminary data.</text>
</comment>
<feature type="signal peptide" evidence="7">
    <location>
        <begin position="1"/>
        <end position="23"/>
    </location>
</feature>
<dbReference type="PANTHER" id="PTHR43811">
    <property type="entry name" value="FKBP-TYPE PEPTIDYL-PROLYL CIS-TRANS ISOMERASE FKPA"/>
    <property type="match status" value="1"/>
</dbReference>
<dbReference type="AlphaFoldDB" id="A0A2N6CSK7"/>
<dbReference type="RefSeq" id="WP_273440752.1">
    <property type="nucleotide sequence ID" value="NZ_PKUN01000028.1"/>
</dbReference>
<dbReference type="Pfam" id="PF00254">
    <property type="entry name" value="FKBP_C"/>
    <property type="match status" value="1"/>
</dbReference>
<gene>
    <name evidence="9" type="ORF">C0630_17200</name>
</gene>
<keyword evidence="4 5" id="KW-0413">Isomerase</keyword>
<dbReference type="Pfam" id="PF01346">
    <property type="entry name" value="FKBP_N"/>
    <property type="match status" value="1"/>
</dbReference>
<keyword evidence="7" id="KW-0732">Signal</keyword>
<dbReference type="InterPro" id="IPR046357">
    <property type="entry name" value="PPIase_dom_sf"/>
</dbReference>
<proteinExistence type="inferred from homology"/>
<dbReference type="InterPro" id="IPR001179">
    <property type="entry name" value="PPIase_FKBP_dom"/>
</dbReference>
<comment type="similarity">
    <text evidence="2 6">Belongs to the FKBP-type PPIase family.</text>
</comment>
<dbReference type="FunFam" id="3.10.50.40:FF:000006">
    <property type="entry name" value="Peptidyl-prolyl cis-trans isomerase"/>
    <property type="match status" value="1"/>
</dbReference>
<reference evidence="9 10" key="1">
    <citation type="submission" date="2017-11" db="EMBL/GenBank/DDBJ databases">
        <title>Genome-resolved metagenomics identifies genetic mobility, metabolic interactions, and unexpected diversity in perchlorate-reducing communities.</title>
        <authorList>
            <person name="Barnum T.P."/>
            <person name="Figueroa I.A."/>
            <person name="Carlstrom C.I."/>
            <person name="Lucas L.N."/>
            <person name="Engelbrektson A.L."/>
            <person name="Coates J.D."/>
        </authorList>
    </citation>
    <scope>NUCLEOTIDE SEQUENCE [LARGE SCALE GENOMIC DNA]</scope>
    <source>
        <strain evidence="9">BM301</strain>
    </source>
</reference>
<evidence type="ECO:0000256" key="5">
    <source>
        <dbReference type="PROSITE-ProRule" id="PRU00277"/>
    </source>
</evidence>
<evidence type="ECO:0000256" key="6">
    <source>
        <dbReference type="RuleBase" id="RU003915"/>
    </source>
</evidence>
<evidence type="ECO:0000313" key="9">
    <source>
        <dbReference type="EMBL" id="PLX60074.1"/>
    </source>
</evidence>
<evidence type="ECO:0000259" key="8">
    <source>
        <dbReference type="PROSITE" id="PS50059"/>
    </source>
</evidence>
<sequence length="236" mass="25207">MSVSIKPIITAAVLATATLSVQAADLTSLEQRFSYALGYQFAQQLKQQCVTVEGAAFGAALDDVRNGNTTQLTTEQMSEAFRQTKEEMAKLKAQESIAAKQAGEKFLADNSKQEGVVVLPSGLQYQVLQAGEGDKPMAGATVTVHYRGTLISGQEFDSSYARGEPTSFSLDGVIPGFREGISQMNQGAKWKLFIPSSLGYGEVGAPGAIGPNETLIFEVELLSFEAPKALEEKKGE</sequence>
<dbReference type="Proteomes" id="UP000235015">
    <property type="component" value="Unassembled WGS sequence"/>
</dbReference>
<name>A0A2N6CSK7_9GAMM</name>
<dbReference type="Gene3D" id="1.10.287.460">
    <property type="entry name" value="Peptidyl-prolyl cis-trans isomerase, FKBP-type, N-terminal domain"/>
    <property type="match status" value="1"/>
</dbReference>
<evidence type="ECO:0000313" key="10">
    <source>
        <dbReference type="Proteomes" id="UP000235015"/>
    </source>
</evidence>
<dbReference type="Gene3D" id="3.10.50.40">
    <property type="match status" value="1"/>
</dbReference>
<evidence type="ECO:0000256" key="2">
    <source>
        <dbReference type="ARBA" id="ARBA00006577"/>
    </source>
</evidence>
<dbReference type="PANTHER" id="PTHR43811:SF57">
    <property type="entry name" value="FKBP-TYPE PEPTIDYL-PROLYL CIS-TRANS ISOMERASE FKPA-RELATED"/>
    <property type="match status" value="1"/>
</dbReference>